<evidence type="ECO:0000313" key="2">
    <source>
        <dbReference type="EMBL" id="HIU29844.1"/>
    </source>
</evidence>
<sequence>MKKKWLSLLLAVVITAAAFPAGLQLHGEGEAEMVERVFVTYEDLEITEEFSADST</sequence>
<dbReference type="AlphaFoldDB" id="A0A9D1L9D8"/>
<reference evidence="2" key="1">
    <citation type="submission" date="2020-10" db="EMBL/GenBank/DDBJ databases">
        <authorList>
            <person name="Gilroy R."/>
        </authorList>
    </citation>
    <scope>NUCLEOTIDE SEQUENCE</scope>
    <source>
        <strain evidence="2">CHK195-4489</strain>
    </source>
</reference>
<reference evidence="2" key="2">
    <citation type="journal article" date="2021" name="PeerJ">
        <title>Extensive microbial diversity within the chicken gut microbiome revealed by metagenomics and culture.</title>
        <authorList>
            <person name="Gilroy R."/>
            <person name="Ravi A."/>
            <person name="Getino M."/>
            <person name="Pursley I."/>
            <person name="Horton D.L."/>
            <person name="Alikhan N.F."/>
            <person name="Baker D."/>
            <person name="Gharbi K."/>
            <person name="Hall N."/>
            <person name="Watson M."/>
            <person name="Adriaenssens E.M."/>
            <person name="Foster-Nyarko E."/>
            <person name="Jarju S."/>
            <person name="Secka A."/>
            <person name="Antonio M."/>
            <person name="Oren A."/>
            <person name="Chaudhuri R.R."/>
            <person name="La Ragione R."/>
            <person name="Hildebrand F."/>
            <person name="Pallen M.J."/>
        </authorList>
    </citation>
    <scope>NUCLEOTIDE SEQUENCE</scope>
    <source>
        <strain evidence="2">CHK195-4489</strain>
    </source>
</reference>
<evidence type="ECO:0000256" key="1">
    <source>
        <dbReference type="SAM" id="SignalP"/>
    </source>
</evidence>
<evidence type="ECO:0000313" key="3">
    <source>
        <dbReference type="Proteomes" id="UP000824089"/>
    </source>
</evidence>
<proteinExistence type="predicted"/>
<gene>
    <name evidence="2" type="ORF">IAD50_06050</name>
</gene>
<protein>
    <submittedName>
        <fullName evidence="2">Uncharacterized protein</fullName>
    </submittedName>
</protein>
<feature type="chain" id="PRO_5039193110" evidence="1">
    <location>
        <begin position="21"/>
        <end position="55"/>
    </location>
</feature>
<feature type="signal peptide" evidence="1">
    <location>
        <begin position="1"/>
        <end position="20"/>
    </location>
</feature>
<organism evidence="2 3">
    <name type="scientific">Candidatus Egerieisoma faecipullorum</name>
    <dbReference type="NCBI Taxonomy" id="2840963"/>
    <lineage>
        <taxon>Bacteria</taxon>
        <taxon>Bacillati</taxon>
        <taxon>Bacillota</taxon>
        <taxon>Clostridia</taxon>
        <taxon>Eubacteriales</taxon>
        <taxon>Clostridiaceae</taxon>
        <taxon>Clostridiaceae incertae sedis</taxon>
        <taxon>Candidatus Egerieisoma</taxon>
    </lineage>
</organism>
<dbReference type="Proteomes" id="UP000824089">
    <property type="component" value="Unassembled WGS sequence"/>
</dbReference>
<accession>A0A9D1L9D8</accession>
<name>A0A9D1L9D8_9CLOT</name>
<feature type="non-terminal residue" evidence="2">
    <location>
        <position position="55"/>
    </location>
</feature>
<dbReference type="EMBL" id="DVMM01000127">
    <property type="protein sequence ID" value="HIU29844.1"/>
    <property type="molecule type" value="Genomic_DNA"/>
</dbReference>
<comment type="caution">
    <text evidence="2">The sequence shown here is derived from an EMBL/GenBank/DDBJ whole genome shotgun (WGS) entry which is preliminary data.</text>
</comment>
<keyword evidence="1" id="KW-0732">Signal</keyword>